<protein>
    <submittedName>
        <fullName evidence="3">DNA repair exonuclease</fullName>
    </submittedName>
</protein>
<dbReference type="PANTHER" id="PTHR30337:SF7">
    <property type="entry name" value="PHOSPHOESTERASE"/>
    <property type="match status" value="1"/>
</dbReference>
<keyword evidence="1" id="KW-0378">Hydrolase</keyword>
<name>A0A368KWV1_9BACT</name>
<dbReference type="PIRSF" id="PIRSF033091">
    <property type="entry name" value="Pesterase_YhaO"/>
    <property type="match status" value="1"/>
</dbReference>
<keyword evidence="3" id="KW-0269">Exonuclease</keyword>
<dbReference type="SUPFAM" id="SSF56300">
    <property type="entry name" value="Metallo-dependent phosphatases"/>
    <property type="match status" value="1"/>
</dbReference>
<dbReference type="InterPro" id="IPR014576">
    <property type="entry name" value="Pesterase_YhaO"/>
</dbReference>
<dbReference type="InterPro" id="IPR004843">
    <property type="entry name" value="Calcineurin-like_PHP"/>
</dbReference>
<keyword evidence="3" id="KW-0540">Nuclease</keyword>
<dbReference type="PANTHER" id="PTHR30337">
    <property type="entry name" value="COMPONENT OF ATP-DEPENDENT DSDNA EXONUCLEASE"/>
    <property type="match status" value="1"/>
</dbReference>
<dbReference type="AlphaFoldDB" id="A0A368KWV1"/>
<feature type="domain" description="Calcineurin-like phosphoesterase" evidence="2">
    <location>
        <begin position="3"/>
        <end position="196"/>
    </location>
</feature>
<dbReference type="RefSeq" id="WP_114367883.1">
    <property type="nucleotide sequence ID" value="NZ_QPEX01000010.1"/>
</dbReference>
<organism evidence="3 4">
    <name type="scientific">Bremerella cremea</name>
    <dbReference type="NCBI Taxonomy" id="1031537"/>
    <lineage>
        <taxon>Bacteria</taxon>
        <taxon>Pseudomonadati</taxon>
        <taxon>Planctomycetota</taxon>
        <taxon>Planctomycetia</taxon>
        <taxon>Pirellulales</taxon>
        <taxon>Pirellulaceae</taxon>
        <taxon>Bremerella</taxon>
    </lineage>
</organism>
<dbReference type="InterPro" id="IPR050535">
    <property type="entry name" value="DNA_Repair-Maintenance_Comp"/>
</dbReference>
<evidence type="ECO:0000256" key="1">
    <source>
        <dbReference type="ARBA" id="ARBA00022801"/>
    </source>
</evidence>
<gene>
    <name evidence="3" type="ORF">DTL42_06790</name>
</gene>
<comment type="caution">
    <text evidence="3">The sequence shown here is derived from an EMBL/GenBank/DDBJ whole genome shotgun (WGS) entry which is preliminary data.</text>
</comment>
<dbReference type="GO" id="GO:0004527">
    <property type="term" value="F:exonuclease activity"/>
    <property type="evidence" value="ECO:0007669"/>
    <property type="project" value="UniProtKB-KW"/>
</dbReference>
<dbReference type="Pfam" id="PF00149">
    <property type="entry name" value="Metallophos"/>
    <property type="match status" value="1"/>
</dbReference>
<evidence type="ECO:0000313" key="3">
    <source>
        <dbReference type="EMBL" id="RCS54821.1"/>
    </source>
</evidence>
<proteinExistence type="predicted"/>
<evidence type="ECO:0000259" key="2">
    <source>
        <dbReference type="Pfam" id="PF00149"/>
    </source>
</evidence>
<reference evidence="3 4" key="1">
    <citation type="submission" date="2018-07" db="EMBL/GenBank/DDBJ databases">
        <title>Comparative genomes isolates from brazilian mangrove.</title>
        <authorList>
            <person name="De Araujo J.E."/>
            <person name="Taketani R.G."/>
            <person name="Silva M.C.P."/>
            <person name="Lourenco M.V."/>
            <person name="Oliveira V.M."/>
            <person name="Andreote F.D."/>
        </authorList>
    </citation>
    <scope>NUCLEOTIDE SEQUENCE [LARGE SCALE GENOMIC DNA]</scope>
    <source>
        <strain evidence="3 4">HEX PRIS-MGV</strain>
    </source>
</reference>
<evidence type="ECO:0000313" key="4">
    <source>
        <dbReference type="Proteomes" id="UP000253562"/>
    </source>
</evidence>
<dbReference type="Proteomes" id="UP000253562">
    <property type="component" value="Unassembled WGS sequence"/>
</dbReference>
<accession>A0A368KWV1</accession>
<dbReference type="EMBL" id="QPEX01000010">
    <property type="protein sequence ID" value="RCS54821.1"/>
    <property type="molecule type" value="Genomic_DNA"/>
</dbReference>
<sequence>MTKFLHTADLHIDSPLRGLALRDETMMRTVQRATRTALERIIDLALKEKVAFVLIAGDLFDGEWKDMHSGQWAAGQFRRLDEAGIGVYYIRGNHDAVSQIQRKIRWPDNVVELSHDKPDTIILEDYGVAIHGQGFADQKVELDLAARYPARVPGMFNIGMLHTSLTGSEQHDTYAPTSLEVLKSKAYDYWGLGHIHLRNAEPLCVEPYVTYSGNPQGRHIREAGDKGCLIGEIEGETLKGVTFHPTDTLRWQELIVDVSEDKSLDAVLAKAGQAIQAQHARHAGLSSAFRLTFQGASKVHEELSDLIRRAEIHQQIFAAAESVDDEVWIEKIRFETRPASEATARDAHELWQAIAQQFEQVQVSSEATQQMQDLVKPVLDKVTAAHINLSEEGTLEQRMPQWMEAAKQLLRSRLGAQES</sequence>
<dbReference type="Gene3D" id="3.60.21.10">
    <property type="match status" value="1"/>
</dbReference>
<dbReference type="InterPro" id="IPR041796">
    <property type="entry name" value="Mre11_N"/>
</dbReference>
<dbReference type="OrthoDB" id="9773856at2"/>
<dbReference type="InterPro" id="IPR029052">
    <property type="entry name" value="Metallo-depent_PP-like"/>
</dbReference>
<dbReference type="CDD" id="cd00840">
    <property type="entry name" value="MPP_Mre11_N"/>
    <property type="match status" value="1"/>
</dbReference>